<sequence>MDSKSVQRFLRTYGRTGSAAVLHRQRASAFILATLLTFSFAAHMTELDNALLRVLAQLGTDCVWCSVTPY</sequence>
<evidence type="ECO:0000313" key="2">
    <source>
        <dbReference type="Proteomes" id="UP000063429"/>
    </source>
</evidence>
<proteinExistence type="predicted"/>
<organism evidence="1 2">
    <name type="scientific">Herbaspirillum hiltneri N3</name>
    <dbReference type="NCBI Taxonomy" id="1262470"/>
    <lineage>
        <taxon>Bacteria</taxon>
        <taxon>Pseudomonadati</taxon>
        <taxon>Pseudomonadota</taxon>
        <taxon>Betaproteobacteria</taxon>
        <taxon>Burkholderiales</taxon>
        <taxon>Oxalobacteraceae</taxon>
        <taxon>Herbaspirillum</taxon>
    </lineage>
</organism>
<reference evidence="2" key="1">
    <citation type="journal article" date="2015" name="Genome Announc.">
        <title>Complete Genome Sequence of Herbaspirillum hiltneri N3 (DSM 17495), Isolated from Surface-Sterilized Wheat Roots.</title>
        <authorList>
            <person name="Guizelini D."/>
            <person name="Saizaki P.M."/>
            <person name="Coimbra N.A."/>
            <person name="Weiss V.A."/>
            <person name="Faoro H."/>
            <person name="Sfeir M.Z."/>
            <person name="Baura V.A."/>
            <person name="Monteiro R.A."/>
            <person name="Chubatsu L.S."/>
            <person name="Souza E.M."/>
            <person name="Cruz L.M."/>
            <person name="Pedrosa F.O."/>
            <person name="Raittz R.T."/>
            <person name="Marchaukoski J.N."/>
            <person name="Steffens M.B."/>
        </authorList>
    </citation>
    <scope>NUCLEOTIDE SEQUENCE [LARGE SCALE GENOMIC DNA]</scope>
    <source>
        <strain evidence="2">N3</strain>
    </source>
</reference>
<dbReference type="EMBL" id="CP011409">
    <property type="protein sequence ID" value="AKZ63526.1"/>
    <property type="molecule type" value="Genomic_DNA"/>
</dbReference>
<dbReference type="Proteomes" id="UP000063429">
    <property type="component" value="Chromosome"/>
</dbReference>
<keyword evidence="2" id="KW-1185">Reference proteome</keyword>
<accession>A0ABM5V1U7</accession>
<dbReference type="RefSeq" id="WP_053198170.1">
    <property type="nucleotide sequence ID" value="NZ_CP011409.1"/>
</dbReference>
<gene>
    <name evidence="1" type="ORF">F506_13370</name>
</gene>
<evidence type="ECO:0000313" key="1">
    <source>
        <dbReference type="EMBL" id="AKZ63526.1"/>
    </source>
</evidence>
<name>A0ABM5V1U7_9BURK</name>
<protein>
    <submittedName>
        <fullName evidence="1">Uncharacterized protein</fullName>
    </submittedName>
</protein>